<comment type="caution">
    <text evidence="3">The sequence shown here is derived from an EMBL/GenBank/DDBJ whole genome shotgun (WGS) entry which is preliminary data.</text>
</comment>
<dbReference type="RefSeq" id="WP_248669823.1">
    <property type="nucleotide sequence ID" value="NZ_JALPRX010000144.1"/>
</dbReference>
<name>A0A9X1YBK8_9PROT</name>
<dbReference type="InterPro" id="IPR042100">
    <property type="entry name" value="Bug_dom1"/>
</dbReference>
<dbReference type="PANTHER" id="PTHR42928">
    <property type="entry name" value="TRICARBOXYLATE-BINDING PROTEIN"/>
    <property type="match status" value="1"/>
</dbReference>
<evidence type="ECO:0000256" key="2">
    <source>
        <dbReference type="SAM" id="SignalP"/>
    </source>
</evidence>
<reference evidence="3" key="1">
    <citation type="submission" date="2022-04" db="EMBL/GenBank/DDBJ databases">
        <title>Roseomonas acroporae sp. nov., isolated from coral Acropora digitifera.</title>
        <authorList>
            <person name="Sun H."/>
        </authorList>
    </citation>
    <scope>NUCLEOTIDE SEQUENCE</scope>
    <source>
        <strain evidence="3">NAR14</strain>
    </source>
</reference>
<dbReference type="InterPro" id="IPR005064">
    <property type="entry name" value="BUG"/>
</dbReference>
<dbReference type="Pfam" id="PF03401">
    <property type="entry name" value="TctC"/>
    <property type="match status" value="1"/>
</dbReference>
<dbReference type="PROSITE" id="PS51318">
    <property type="entry name" value="TAT"/>
    <property type="match status" value="1"/>
</dbReference>
<dbReference type="Gene3D" id="3.40.190.150">
    <property type="entry name" value="Bordetella uptake gene, domain 1"/>
    <property type="match status" value="1"/>
</dbReference>
<dbReference type="InterPro" id="IPR006311">
    <property type="entry name" value="TAT_signal"/>
</dbReference>
<evidence type="ECO:0000256" key="1">
    <source>
        <dbReference type="ARBA" id="ARBA00006987"/>
    </source>
</evidence>
<keyword evidence="2" id="KW-0732">Signal</keyword>
<proteinExistence type="inferred from homology"/>
<dbReference type="PIRSF" id="PIRSF017082">
    <property type="entry name" value="YflP"/>
    <property type="match status" value="1"/>
</dbReference>
<dbReference type="Gene3D" id="3.40.190.10">
    <property type="entry name" value="Periplasmic binding protein-like II"/>
    <property type="match status" value="1"/>
</dbReference>
<dbReference type="Proteomes" id="UP001139516">
    <property type="component" value="Unassembled WGS sequence"/>
</dbReference>
<gene>
    <name evidence="3" type="ORF">M0638_25795</name>
</gene>
<feature type="signal peptide" evidence="2">
    <location>
        <begin position="1"/>
        <end position="34"/>
    </location>
</feature>
<dbReference type="PANTHER" id="PTHR42928:SF5">
    <property type="entry name" value="BLR1237 PROTEIN"/>
    <property type="match status" value="1"/>
</dbReference>
<protein>
    <submittedName>
        <fullName evidence="3">Tripartite tricarboxylate transporter substrate-binding protein</fullName>
    </submittedName>
</protein>
<organism evidence="3 4">
    <name type="scientific">Roseomonas acroporae</name>
    <dbReference type="NCBI Taxonomy" id="2937791"/>
    <lineage>
        <taxon>Bacteria</taxon>
        <taxon>Pseudomonadati</taxon>
        <taxon>Pseudomonadota</taxon>
        <taxon>Alphaproteobacteria</taxon>
        <taxon>Acetobacterales</taxon>
        <taxon>Roseomonadaceae</taxon>
        <taxon>Roseomonas</taxon>
    </lineage>
</organism>
<dbReference type="EMBL" id="JALPRX010000144">
    <property type="protein sequence ID" value="MCK8787774.1"/>
    <property type="molecule type" value="Genomic_DNA"/>
</dbReference>
<keyword evidence="4" id="KW-1185">Reference proteome</keyword>
<dbReference type="AlphaFoldDB" id="A0A9X1YBK8"/>
<feature type="chain" id="PRO_5040958182" evidence="2">
    <location>
        <begin position="35"/>
        <end position="336"/>
    </location>
</feature>
<evidence type="ECO:0000313" key="3">
    <source>
        <dbReference type="EMBL" id="MCK8787774.1"/>
    </source>
</evidence>
<dbReference type="SUPFAM" id="SSF53850">
    <property type="entry name" value="Periplasmic binding protein-like II"/>
    <property type="match status" value="1"/>
</dbReference>
<sequence length="336" mass="35565">MPDHPARLLLRSRLSRRGLLAGGAGLAAALPVGAASAQGADWPKRPVRVIVGWPPGGTADLVARLLFADVSKRLGQPFVIENRAGATGMIGAGAVAAAAPDGYTVLYGSTPLATSILFPQMTFDPQQDLLPVFRSIRVPQLMLLHPSVTAGSVPELIAQLKARREPMEWASAGSGSVQHLALELFARQAGVRVNHIPYRGGAPATNDLIAGVVSGYLGNADTAIAFVKSGSVRALCHTGSGRLASLPDLPPLSDTLPGFETYEWNGVFLPARTPAPIAETLNRALNEAIDDPGVVEKLRSAELRAEHNSPAEFAGFFNAQCTRWHAFIREANIRLD</sequence>
<evidence type="ECO:0000313" key="4">
    <source>
        <dbReference type="Proteomes" id="UP001139516"/>
    </source>
</evidence>
<accession>A0A9X1YBK8</accession>
<comment type="similarity">
    <text evidence="1">Belongs to the UPF0065 (bug) family.</text>
</comment>